<dbReference type="AlphaFoldDB" id="M7ZK36"/>
<protein>
    <submittedName>
        <fullName evidence="1">Uncharacterized protein</fullName>
    </submittedName>
</protein>
<dbReference type="PANTHER" id="PTHR31325">
    <property type="entry name" value="OS01G0798800 PROTEIN-RELATED"/>
    <property type="match status" value="1"/>
</dbReference>
<organism evidence="1">
    <name type="scientific">Triticum urartu</name>
    <name type="common">Red wild einkorn</name>
    <name type="synonym">Crithodium urartu</name>
    <dbReference type="NCBI Taxonomy" id="4572"/>
    <lineage>
        <taxon>Eukaryota</taxon>
        <taxon>Viridiplantae</taxon>
        <taxon>Streptophyta</taxon>
        <taxon>Embryophyta</taxon>
        <taxon>Tracheophyta</taxon>
        <taxon>Spermatophyta</taxon>
        <taxon>Magnoliopsida</taxon>
        <taxon>Liliopsida</taxon>
        <taxon>Poales</taxon>
        <taxon>Poaceae</taxon>
        <taxon>BOP clade</taxon>
        <taxon>Pooideae</taxon>
        <taxon>Triticodae</taxon>
        <taxon>Triticeae</taxon>
        <taxon>Triticinae</taxon>
        <taxon>Triticum</taxon>
    </lineage>
</organism>
<accession>M7ZK36</accession>
<dbReference type="OMA" id="HWVTIVL"/>
<name>M7ZK36_TRIUA</name>
<gene>
    <name evidence="1" type="ORF">TRIUR3_32072</name>
</gene>
<reference evidence="1" key="1">
    <citation type="journal article" date="2013" name="Nature">
        <title>Draft genome of the wheat A-genome progenitor Triticum urartu.</title>
        <authorList>
            <person name="Ling H.Q."/>
            <person name="Zhao S."/>
            <person name="Liu D."/>
            <person name="Wang J."/>
            <person name="Sun H."/>
            <person name="Zhang C."/>
            <person name="Fan H."/>
            <person name="Li D."/>
            <person name="Dong L."/>
            <person name="Tao Y."/>
            <person name="Gao C."/>
            <person name="Wu H."/>
            <person name="Li Y."/>
            <person name="Cui Y."/>
            <person name="Guo X."/>
            <person name="Zheng S."/>
            <person name="Wang B."/>
            <person name="Yu K."/>
            <person name="Liang Q."/>
            <person name="Yang W."/>
            <person name="Lou X."/>
            <person name="Chen J."/>
            <person name="Feng M."/>
            <person name="Jian J."/>
            <person name="Zhang X."/>
            <person name="Luo G."/>
            <person name="Jiang Y."/>
            <person name="Liu J."/>
            <person name="Wang Z."/>
            <person name="Sha Y."/>
            <person name="Zhang B."/>
            <person name="Wu H."/>
            <person name="Tang D."/>
            <person name="Shen Q."/>
            <person name="Xue P."/>
            <person name="Zou S."/>
            <person name="Wang X."/>
            <person name="Liu X."/>
            <person name="Wang F."/>
            <person name="Yang Y."/>
            <person name="An X."/>
            <person name="Dong Z."/>
            <person name="Zhang K."/>
            <person name="Zhang X."/>
            <person name="Luo M.C."/>
            <person name="Dvorak J."/>
            <person name="Tong Y."/>
            <person name="Wang J."/>
            <person name="Yang H."/>
            <person name="Li Z."/>
            <person name="Wang D."/>
            <person name="Zhang A."/>
            <person name="Wang J."/>
        </authorList>
    </citation>
    <scope>NUCLEOTIDE SEQUENCE</scope>
</reference>
<proteinExistence type="predicted"/>
<dbReference type="InterPro" id="IPR025315">
    <property type="entry name" value="DUF4220"/>
</dbReference>
<sequence length="679" mass="76479">MELKNATATLAHSLGSARGRLVRVEVLVLFSALIWLLLEMFGSLRRRHSHGAFRLFVWAVYTLFTVLGPYTIGLLQAGPFRDETFVLWGTLLLLIQVSADSLSVYSIHDIEQRKRVLVQHLLQIFLRKSTTLHNASKKGGLLEHSKVVADYMMVEHKRVADGMVDPVPATMQGYEYIFHGEEKLASLIPTAPDYGVVDLKQATTKITTINQVWRWIDSQSAHYDKETMDTMKDIALSFTLFKLLKRRFCGYRLGEAGLSKTLRFCLDGLLSEQGNYARALGVVEMELAFLYDFFYTRFDAKFTEYQTLFVATVIPTVIVWNCISGAFSRHYHHSDLEQRVQGTDVIHWVTIVLLAIWFIVFLTEHFMSPSRWAVMERLHDATADETTKMIGMKINVSREKMSGASGHWESKLGQYPLLLNFDYHPWNALSILSLGLVEATREGQKAGEKIKLREQVIVRVLSGFKESNGVLEDGQAALARNQLGSQFSWACTLPTHIHTILVWHIGTTMSMSMSMHGDEDPLRLRGNRLVAKSLSDYCAYLVAFVPDMLPGHGYHTQRIFDAVVMEARESLAGCETVSSRCEKLMMMVLPGSNSTVLEMGARLGKELITGVVPEARRCKVLADFWAEFILFLAPSRNAEIHAEMLANGGEFMTHLWVLLTHAGVLDRPSATEPAHGSNV</sequence>
<dbReference type="STRING" id="4572.M7ZK36"/>
<dbReference type="Pfam" id="PF04578">
    <property type="entry name" value="DUF594"/>
    <property type="match status" value="1"/>
</dbReference>
<dbReference type="EMBL" id="KD067322">
    <property type="protein sequence ID" value="EMS63578.1"/>
    <property type="molecule type" value="Genomic_DNA"/>
</dbReference>
<dbReference type="InterPro" id="IPR007658">
    <property type="entry name" value="DUF594"/>
</dbReference>
<dbReference type="eggNOG" id="ENOG502QSWW">
    <property type="taxonomic scope" value="Eukaryota"/>
</dbReference>
<dbReference type="Pfam" id="PF13968">
    <property type="entry name" value="DUF4220"/>
    <property type="match status" value="1"/>
</dbReference>
<evidence type="ECO:0000313" key="1">
    <source>
        <dbReference type="EMBL" id="EMS63578.1"/>
    </source>
</evidence>